<dbReference type="FunFam" id="1.10.1270.20:FF:000002">
    <property type="entry name" value="tRNA (guanine-N(1)-)-methyltransferase"/>
    <property type="match status" value="1"/>
</dbReference>
<dbReference type="EC" id="2.1.1.228" evidence="5"/>
<feature type="domain" description="tRNA methyltransferase TRMD/TRM10-type" evidence="16">
    <location>
        <begin position="238"/>
        <end position="389"/>
    </location>
</feature>
<reference evidence="17" key="1">
    <citation type="journal article" date="2014" name="Int. J. Syst. Evol. Microbiol.">
        <title>Complete genome of a new Firmicutes species belonging to the dominant human colonic microbiota ('Ruminococcus bicirculans') reveals two chromosomes and a selective capacity to utilize plant glucans.</title>
        <authorList>
            <consortium name="NISC Comparative Sequencing Program"/>
            <person name="Wegmann U."/>
            <person name="Louis P."/>
            <person name="Goesmann A."/>
            <person name="Henrissat B."/>
            <person name="Duncan S.H."/>
            <person name="Flint H.J."/>
        </authorList>
    </citation>
    <scope>NUCLEOTIDE SEQUENCE</scope>
    <source>
        <strain evidence="17">JCM 10667</strain>
    </source>
</reference>
<feature type="domain" description="tRNA methyltransferase TRMD/TRM10-type" evidence="16">
    <location>
        <begin position="1"/>
        <end position="74"/>
    </location>
</feature>
<dbReference type="GO" id="GO:0002939">
    <property type="term" value="P:tRNA N1-guanine methylation"/>
    <property type="evidence" value="ECO:0007669"/>
    <property type="project" value="TreeGrafter"/>
</dbReference>
<dbReference type="Gene3D" id="3.40.1280.10">
    <property type="match status" value="2"/>
</dbReference>
<feature type="region of interest" description="Disordered" evidence="15">
    <location>
        <begin position="77"/>
        <end position="192"/>
    </location>
</feature>
<evidence type="ECO:0000256" key="14">
    <source>
        <dbReference type="ARBA" id="ARBA00047783"/>
    </source>
</evidence>
<dbReference type="InterPro" id="IPR016009">
    <property type="entry name" value="tRNA_MeTrfase_TRMD/TRM10"/>
</dbReference>
<comment type="subunit">
    <text evidence="4">Homodimer.</text>
</comment>
<gene>
    <name evidence="18" type="ORF">F4557_005298</name>
    <name evidence="17" type="ORF">GCM10009546_44040</name>
</gene>
<evidence type="ECO:0000256" key="12">
    <source>
        <dbReference type="ARBA" id="ARBA00029736"/>
    </source>
</evidence>
<dbReference type="Pfam" id="PF01746">
    <property type="entry name" value="tRNA_m1G_MT"/>
    <property type="match status" value="2"/>
</dbReference>
<dbReference type="EMBL" id="JACHMV010000001">
    <property type="protein sequence ID" value="MBB4776880.1"/>
    <property type="molecule type" value="Genomic_DNA"/>
</dbReference>
<feature type="compositionally biased region" description="Gly residues" evidence="15">
    <location>
        <begin position="222"/>
        <end position="234"/>
    </location>
</feature>
<comment type="catalytic activity">
    <reaction evidence="14">
        <text>guanosine(37) in tRNA + S-adenosyl-L-methionine = N(1)-methylguanosine(37) in tRNA + S-adenosyl-L-homocysteine + H(+)</text>
        <dbReference type="Rhea" id="RHEA:36899"/>
        <dbReference type="Rhea" id="RHEA-COMP:10145"/>
        <dbReference type="Rhea" id="RHEA-COMP:10147"/>
        <dbReference type="ChEBI" id="CHEBI:15378"/>
        <dbReference type="ChEBI" id="CHEBI:57856"/>
        <dbReference type="ChEBI" id="CHEBI:59789"/>
        <dbReference type="ChEBI" id="CHEBI:73542"/>
        <dbReference type="ChEBI" id="CHEBI:74269"/>
        <dbReference type="EC" id="2.1.1.228"/>
    </reaction>
</comment>
<accession>A0A7W7IH35</accession>
<dbReference type="InterPro" id="IPR023148">
    <property type="entry name" value="tRNA_m1G_MeTrfase_C_sf"/>
</dbReference>
<dbReference type="SUPFAM" id="SSF75217">
    <property type="entry name" value="alpha/beta knot"/>
    <property type="match status" value="2"/>
</dbReference>
<evidence type="ECO:0000256" key="8">
    <source>
        <dbReference type="ARBA" id="ARBA00022603"/>
    </source>
</evidence>
<feature type="compositionally biased region" description="Low complexity" evidence="15">
    <location>
        <begin position="88"/>
        <end position="178"/>
    </location>
</feature>
<evidence type="ECO:0000256" key="4">
    <source>
        <dbReference type="ARBA" id="ARBA00011738"/>
    </source>
</evidence>
<evidence type="ECO:0000256" key="1">
    <source>
        <dbReference type="ARBA" id="ARBA00002634"/>
    </source>
</evidence>
<comment type="caution">
    <text evidence="18">The sequence shown here is derived from an EMBL/GenBank/DDBJ whole genome shotgun (WGS) entry which is preliminary data.</text>
</comment>
<evidence type="ECO:0000256" key="2">
    <source>
        <dbReference type="ARBA" id="ARBA00004496"/>
    </source>
</evidence>
<keyword evidence="8 18" id="KW-0489">Methyltransferase</keyword>
<comment type="similarity">
    <text evidence="3">Belongs to the RNA methyltransferase TrmD family.</text>
</comment>
<evidence type="ECO:0000256" key="6">
    <source>
        <dbReference type="ARBA" id="ARBA00014679"/>
    </source>
</evidence>
<evidence type="ECO:0000259" key="16">
    <source>
        <dbReference type="Pfam" id="PF01746"/>
    </source>
</evidence>
<dbReference type="Proteomes" id="UP001501427">
    <property type="component" value="Unassembled WGS sequence"/>
</dbReference>
<evidence type="ECO:0000313" key="19">
    <source>
        <dbReference type="Proteomes" id="UP000549343"/>
    </source>
</evidence>
<keyword evidence="20" id="KW-1185">Reference proteome</keyword>
<dbReference type="Gene3D" id="1.10.1270.20">
    <property type="entry name" value="tRNA(m1g37)methyltransferase, domain 2"/>
    <property type="match status" value="1"/>
</dbReference>
<dbReference type="GO" id="GO:0005829">
    <property type="term" value="C:cytosol"/>
    <property type="evidence" value="ECO:0007669"/>
    <property type="project" value="TreeGrafter"/>
</dbReference>
<evidence type="ECO:0000256" key="10">
    <source>
        <dbReference type="ARBA" id="ARBA00022691"/>
    </source>
</evidence>
<evidence type="ECO:0000256" key="3">
    <source>
        <dbReference type="ARBA" id="ARBA00007630"/>
    </source>
</evidence>
<dbReference type="InterPro" id="IPR029028">
    <property type="entry name" value="Alpha/beta_knot_MTases"/>
</dbReference>
<dbReference type="InterPro" id="IPR029026">
    <property type="entry name" value="tRNA_m1G_MTases_N"/>
</dbReference>
<evidence type="ECO:0000313" key="20">
    <source>
        <dbReference type="Proteomes" id="UP001501427"/>
    </source>
</evidence>
<keyword evidence="9 18" id="KW-0808">Transferase</keyword>
<dbReference type="GO" id="GO:0052906">
    <property type="term" value="F:tRNA (guanine(37)-N1)-methyltransferase activity"/>
    <property type="evidence" value="ECO:0007669"/>
    <property type="project" value="UniProtKB-EC"/>
</dbReference>
<organism evidence="18 19">
    <name type="scientific">Actinomadura livida</name>
    <dbReference type="NCBI Taxonomy" id="79909"/>
    <lineage>
        <taxon>Bacteria</taxon>
        <taxon>Bacillati</taxon>
        <taxon>Actinomycetota</taxon>
        <taxon>Actinomycetes</taxon>
        <taxon>Streptosporangiales</taxon>
        <taxon>Thermomonosporaceae</taxon>
        <taxon>Actinomadura</taxon>
    </lineage>
</organism>
<evidence type="ECO:0000256" key="13">
    <source>
        <dbReference type="ARBA" id="ARBA00033392"/>
    </source>
</evidence>
<comment type="subcellular location">
    <subcellularLocation>
        <location evidence="2">Cytoplasm</location>
    </subcellularLocation>
</comment>
<evidence type="ECO:0000256" key="7">
    <source>
        <dbReference type="ARBA" id="ARBA00022490"/>
    </source>
</evidence>
<proteinExistence type="inferred from homology"/>
<reference evidence="18 19" key="3">
    <citation type="submission" date="2020-08" db="EMBL/GenBank/DDBJ databases">
        <title>Sequencing the genomes of 1000 actinobacteria strains.</title>
        <authorList>
            <person name="Klenk H.-P."/>
        </authorList>
    </citation>
    <scope>NUCLEOTIDE SEQUENCE [LARGE SCALE GENOMIC DNA]</scope>
    <source>
        <strain evidence="18 19">DSM 44772</strain>
    </source>
</reference>
<evidence type="ECO:0000256" key="15">
    <source>
        <dbReference type="SAM" id="MobiDB-lite"/>
    </source>
</evidence>
<evidence type="ECO:0000313" key="18">
    <source>
        <dbReference type="EMBL" id="MBB4776880.1"/>
    </source>
</evidence>
<dbReference type="AlphaFoldDB" id="A0A7W7IH35"/>
<protein>
    <recommendedName>
        <fullName evidence="6">tRNA (guanine-N(1)-)-methyltransferase</fullName>
        <ecNumber evidence="5">2.1.1.228</ecNumber>
    </recommendedName>
    <alternativeName>
        <fullName evidence="12">M1G-methyltransferase</fullName>
    </alternativeName>
    <alternativeName>
        <fullName evidence="13">tRNA [GM37] methyltransferase</fullName>
    </alternativeName>
</protein>
<dbReference type="PANTHER" id="PTHR46417:SF1">
    <property type="entry name" value="TRNA (GUANINE-N(1)-)-METHYLTRANSFERASE"/>
    <property type="match status" value="1"/>
</dbReference>
<name>A0A7W7IH35_9ACTN</name>
<reference evidence="17" key="4">
    <citation type="submission" date="2023-12" db="EMBL/GenBank/DDBJ databases">
        <authorList>
            <person name="Sun Q."/>
            <person name="Inoue M."/>
        </authorList>
    </citation>
    <scope>NUCLEOTIDE SEQUENCE</scope>
    <source>
        <strain evidence="17">JCM 10667</strain>
    </source>
</reference>
<dbReference type="EMBL" id="BAAAHD010000043">
    <property type="protein sequence ID" value="GAA0576789.1"/>
    <property type="molecule type" value="Genomic_DNA"/>
</dbReference>
<evidence type="ECO:0000256" key="5">
    <source>
        <dbReference type="ARBA" id="ARBA00012807"/>
    </source>
</evidence>
<dbReference type="Proteomes" id="UP000549343">
    <property type="component" value="Unassembled WGS sequence"/>
</dbReference>
<keyword evidence="11" id="KW-0819">tRNA processing</keyword>
<evidence type="ECO:0000256" key="9">
    <source>
        <dbReference type="ARBA" id="ARBA00022679"/>
    </source>
</evidence>
<evidence type="ECO:0000256" key="11">
    <source>
        <dbReference type="ARBA" id="ARBA00022694"/>
    </source>
</evidence>
<comment type="function">
    <text evidence="1">Specifically methylates guanosine-37 in various tRNAs.</text>
</comment>
<dbReference type="InterPro" id="IPR002649">
    <property type="entry name" value="tRNA_m1G_MeTrfase_TrmD"/>
</dbReference>
<sequence length="418" mass="42277">MRLDIITIFPEYFGALDISLLGKARRAGILDVHVHDLRDWTHDRHRTVDDTPYGGGPGMVMRPEPWGEALDALVPPLSGRVDENSPRPASGASPAGLLSSTTSGATTSDAGSSRPETLNPASPATAPGNGAPGTASADAASGGRPGNAAAAGGTSGNAPSGGEASGTAATSGASGSEAVGREDGNASPGGMALGGMALGGRAPGGAASGGAATGGVATGGAVSGETAGGRGTGELGPPRLIIPTPSGRPFTQADAVRYAAEPWLVFACGRYEGIDSRVAEEARTRMPVDEVSLGDFVLAGGEVAVLVMVEAIGRLLPGVLGNADSVADDSFAPGAMESLLEGPVYTKPPVWRERPVPDILLSGHHGAIARWRRDEALRRTARTRPELLSRLDPEALDKHDRAVLREAGFPVDGEDMAD</sequence>
<dbReference type="PANTHER" id="PTHR46417">
    <property type="entry name" value="TRNA (GUANINE-N(1)-)-METHYLTRANSFERASE"/>
    <property type="match status" value="1"/>
</dbReference>
<reference evidence="20" key="2">
    <citation type="journal article" date="2019" name="Int. J. Syst. Evol. Microbiol.">
        <title>The Global Catalogue of Microorganisms (GCM) 10K type strain sequencing project: providing services to taxonomists for standard genome sequencing and annotation.</title>
        <authorList>
            <consortium name="The Broad Institute Genomics Platform"/>
            <consortium name="The Broad Institute Genome Sequencing Center for Infectious Disease"/>
            <person name="Wu L."/>
            <person name="Ma J."/>
        </authorList>
    </citation>
    <scope>NUCLEOTIDE SEQUENCE [LARGE SCALE GENOMIC DNA]</scope>
    <source>
        <strain evidence="20">JCM 10667</strain>
    </source>
</reference>
<keyword evidence="7" id="KW-0963">Cytoplasm</keyword>
<evidence type="ECO:0000313" key="17">
    <source>
        <dbReference type="EMBL" id="GAA0576789.1"/>
    </source>
</evidence>
<feature type="region of interest" description="Disordered" evidence="15">
    <location>
        <begin position="222"/>
        <end position="245"/>
    </location>
</feature>
<keyword evidence="10" id="KW-0949">S-adenosyl-L-methionine</keyword>